<dbReference type="Proteomes" id="UP000005240">
    <property type="component" value="Unassembled WGS sequence"/>
</dbReference>
<keyword evidence="3 9" id="KW-0812">Transmembrane</keyword>
<dbReference type="GO" id="GO:0031505">
    <property type="term" value="P:fungal-type cell wall organization"/>
    <property type="evidence" value="ECO:0007669"/>
    <property type="project" value="TreeGrafter"/>
</dbReference>
<dbReference type="InterPro" id="IPR013320">
    <property type="entry name" value="ConA-like_dom_sf"/>
</dbReference>
<reference evidence="11" key="2">
    <citation type="submission" date="2016-05" db="EMBL/GenBank/DDBJ databases">
        <title>Comparative analysis highlights variable genome content of wheat rusts and divergence of the mating loci.</title>
        <authorList>
            <person name="Cuomo C.A."/>
            <person name="Bakkeren G."/>
            <person name="Szabo L."/>
            <person name="Khalil H."/>
            <person name="Joly D."/>
            <person name="Goldberg J."/>
            <person name="Young S."/>
            <person name="Zeng Q."/>
            <person name="Fellers J."/>
        </authorList>
    </citation>
    <scope>NUCLEOTIDE SEQUENCE [LARGE SCALE GENOMIC DNA]</scope>
    <source>
        <strain evidence="11">1-1 BBBD Race 1</strain>
    </source>
</reference>
<keyword evidence="13" id="KW-1185">Reference proteome</keyword>
<dbReference type="InterPro" id="IPR005629">
    <property type="entry name" value="Skn1/Kre6/Sbg1"/>
</dbReference>
<name>A0A180GN20_PUCT1</name>
<sequence length="710" mass="77004">MIGEAKQHLKGDSYLYLFTKIFSSHAPRATQLVQIFIAFSQAHLANRIANHTVFGVESSKLWALNHRSQLTSVDHQAIVLIGKAFKMASDGIHLSSKASQLDEASETSLAGEMSDEKANWAPADNRASVMNAIYSDQNYLSSASYLLGSNQRPTSAASSYPSFRGSQIDPRRVSRRSYMEDYQDFDAELEDELHNDEGDDDDDNLNGSPKKKSVLVCGNFFSMRGILNMGAVLLLALALVTIFGVLPVITYLGSHRATKQLAVNSGGYNLGGINGSGQVPLIHNLAGVIDPTTPESVMSRKGFDGTQYNLVFSDEFSTDGRTFWPGDDPYWEAVDLHYWATGNLEWFDPDAITTNNGNLNITLTKEMIHDLNYRSGMLQSWNKFCFTGGYIEVSISLPGSPRISGFWPGAWTMGNLGRAGYGATTDGTWPYSYNSCDLGTLQNQTNVARTGPAAALRAPGGGSLSFLPGQKLSSCTCPGGDHPGPSVKAGRGSPEIDIIEAQITAPGSGVNIGQASQSVQFAPFDDGYNWKEDGATVYNPRTSAINTYKGGIYQEAVSVVSTTDQTAYEATGGKFQTFGFEYTTGPKGSITWSVGDTATWSMASSAVGPNPNVQISQRVVSEEPMYIILNLAISEAFQTVDVAHLPTPARMLVDYVRVYQKQGQENIGCSPKNFPTESYINKHINAYTNPNLTTWDQAGYTFPKNSLTGC</sequence>
<evidence type="ECO:0000256" key="2">
    <source>
        <dbReference type="ARBA" id="ARBA00010962"/>
    </source>
</evidence>
<reference evidence="11" key="1">
    <citation type="submission" date="2009-11" db="EMBL/GenBank/DDBJ databases">
        <authorList>
            <consortium name="The Broad Institute Genome Sequencing Platform"/>
            <person name="Ward D."/>
            <person name="Feldgarden M."/>
            <person name="Earl A."/>
            <person name="Young S.K."/>
            <person name="Zeng Q."/>
            <person name="Koehrsen M."/>
            <person name="Alvarado L."/>
            <person name="Berlin A."/>
            <person name="Bochicchio J."/>
            <person name="Borenstein D."/>
            <person name="Chapman S.B."/>
            <person name="Chen Z."/>
            <person name="Engels R."/>
            <person name="Freedman E."/>
            <person name="Gellesch M."/>
            <person name="Goldberg J."/>
            <person name="Griggs A."/>
            <person name="Gujja S."/>
            <person name="Heilman E."/>
            <person name="Heiman D."/>
            <person name="Hepburn T."/>
            <person name="Howarth C."/>
            <person name="Jen D."/>
            <person name="Larson L."/>
            <person name="Lewis B."/>
            <person name="Mehta T."/>
            <person name="Park D."/>
            <person name="Pearson M."/>
            <person name="Roberts A."/>
            <person name="Saif S."/>
            <person name="Shea T."/>
            <person name="Shenoy N."/>
            <person name="Sisk P."/>
            <person name="Stolte C."/>
            <person name="Sykes S."/>
            <person name="Thomson T."/>
            <person name="Walk T."/>
            <person name="White J."/>
            <person name="Yandava C."/>
            <person name="Izard J."/>
            <person name="Baranova O.V."/>
            <person name="Blanton J.M."/>
            <person name="Tanner A.C."/>
            <person name="Dewhirst F.E."/>
            <person name="Haas B."/>
            <person name="Nusbaum C."/>
            <person name="Birren B."/>
        </authorList>
    </citation>
    <scope>NUCLEOTIDE SEQUENCE [LARGE SCALE GENOMIC DNA]</scope>
    <source>
        <strain evidence="11">1-1 BBBD Race 1</strain>
    </source>
</reference>
<dbReference type="AlphaFoldDB" id="A0A180GN20"/>
<keyword evidence="5 9" id="KW-1133">Transmembrane helix</keyword>
<dbReference type="GO" id="GO:0006078">
    <property type="term" value="P:(1-&gt;6)-beta-D-glucan biosynthetic process"/>
    <property type="evidence" value="ECO:0007669"/>
    <property type="project" value="TreeGrafter"/>
</dbReference>
<dbReference type="PANTHER" id="PTHR31361">
    <property type="entry name" value="BETA-GLUCAN SYNTHESIS-ASSOCIATED PROTEIN KRE6-RELATED"/>
    <property type="match status" value="1"/>
</dbReference>
<organism evidence="11">
    <name type="scientific">Puccinia triticina (isolate 1-1 / race 1 (BBBD))</name>
    <name type="common">Brown leaf rust fungus</name>
    <dbReference type="NCBI Taxonomy" id="630390"/>
    <lineage>
        <taxon>Eukaryota</taxon>
        <taxon>Fungi</taxon>
        <taxon>Dikarya</taxon>
        <taxon>Basidiomycota</taxon>
        <taxon>Pucciniomycotina</taxon>
        <taxon>Pucciniomycetes</taxon>
        <taxon>Pucciniales</taxon>
        <taxon>Pucciniaceae</taxon>
        <taxon>Puccinia</taxon>
    </lineage>
</organism>
<evidence type="ECO:0000313" key="13">
    <source>
        <dbReference type="Proteomes" id="UP000005240"/>
    </source>
</evidence>
<dbReference type="InterPro" id="IPR000757">
    <property type="entry name" value="Beta-glucanase-like"/>
</dbReference>
<dbReference type="FunFam" id="2.60.120.200:FF:000140">
    <property type="entry name" value="Beta-glucan synthesis-associated protein"/>
    <property type="match status" value="1"/>
</dbReference>
<keyword evidence="8" id="KW-0961">Cell wall biogenesis/degradation</keyword>
<dbReference type="EnsemblFungi" id="PTTG_01670-t43_1">
    <property type="protein sequence ID" value="PTTG_01670-t43_1-p1"/>
    <property type="gene ID" value="PTTG_01670"/>
</dbReference>
<dbReference type="CDD" id="cd02180">
    <property type="entry name" value="GH16_fungal_KRE6_glucanase"/>
    <property type="match status" value="1"/>
</dbReference>
<feature type="transmembrane region" description="Helical" evidence="9">
    <location>
        <begin position="231"/>
        <end position="252"/>
    </location>
</feature>
<dbReference type="PROSITE" id="PS51762">
    <property type="entry name" value="GH16_2"/>
    <property type="match status" value="1"/>
</dbReference>
<evidence type="ECO:0000256" key="3">
    <source>
        <dbReference type="ARBA" id="ARBA00022692"/>
    </source>
</evidence>
<keyword evidence="6 9" id="KW-0472">Membrane</keyword>
<dbReference type="EMBL" id="ADAS02000046">
    <property type="protein sequence ID" value="OAV93868.1"/>
    <property type="molecule type" value="Genomic_DNA"/>
</dbReference>
<keyword evidence="7" id="KW-0325">Glycoprotein</keyword>
<evidence type="ECO:0000259" key="10">
    <source>
        <dbReference type="PROSITE" id="PS51762"/>
    </source>
</evidence>
<reference evidence="12 13" key="3">
    <citation type="journal article" date="2017" name="G3 (Bethesda)">
        <title>Comparative analysis highlights variable genome content of wheat rusts and divergence of the mating loci.</title>
        <authorList>
            <person name="Cuomo C.A."/>
            <person name="Bakkeren G."/>
            <person name="Khalil H.B."/>
            <person name="Panwar V."/>
            <person name="Joly D."/>
            <person name="Linning R."/>
            <person name="Sakthikumar S."/>
            <person name="Song X."/>
            <person name="Adiconis X."/>
            <person name="Fan L."/>
            <person name="Goldberg J.M."/>
            <person name="Levin J.Z."/>
            <person name="Young S."/>
            <person name="Zeng Q."/>
            <person name="Anikster Y."/>
            <person name="Bruce M."/>
            <person name="Wang M."/>
            <person name="Yin C."/>
            <person name="McCallum B."/>
            <person name="Szabo L.J."/>
            <person name="Hulbert S."/>
            <person name="Chen X."/>
            <person name="Fellers J.P."/>
        </authorList>
    </citation>
    <scope>NUCLEOTIDE SEQUENCE</scope>
    <source>
        <strain evidence="12">isolate 1-1 / race 1 (BBBD)</strain>
        <strain evidence="13">Isolate 1-1 / race 1 (BBBD)</strain>
    </source>
</reference>
<proteinExistence type="inferred from homology"/>
<dbReference type="VEuPathDB" id="FungiDB:PTTG_01670"/>
<protein>
    <submittedName>
        <fullName evidence="12">GH16 domain-containing protein</fullName>
    </submittedName>
</protein>
<comment type="similarity">
    <text evidence="2">Belongs to the SKN1/KRE6 family.</text>
</comment>
<dbReference type="GO" id="GO:0005886">
    <property type="term" value="C:plasma membrane"/>
    <property type="evidence" value="ECO:0007669"/>
    <property type="project" value="TreeGrafter"/>
</dbReference>
<dbReference type="PANTHER" id="PTHR31361:SF15">
    <property type="entry name" value="GH16 DOMAIN-CONTAINING PROTEIN"/>
    <property type="match status" value="1"/>
</dbReference>
<evidence type="ECO:0000256" key="1">
    <source>
        <dbReference type="ARBA" id="ARBA00004606"/>
    </source>
</evidence>
<gene>
    <name evidence="11" type="ORF">PTTG_01670</name>
</gene>
<evidence type="ECO:0000256" key="5">
    <source>
        <dbReference type="ARBA" id="ARBA00022989"/>
    </source>
</evidence>
<evidence type="ECO:0000313" key="11">
    <source>
        <dbReference type="EMBL" id="OAV93868.1"/>
    </source>
</evidence>
<evidence type="ECO:0000256" key="6">
    <source>
        <dbReference type="ARBA" id="ARBA00023136"/>
    </source>
</evidence>
<evidence type="ECO:0000256" key="8">
    <source>
        <dbReference type="ARBA" id="ARBA00023316"/>
    </source>
</evidence>
<comment type="subcellular location">
    <subcellularLocation>
        <location evidence="1">Membrane</location>
        <topology evidence="1">Single-pass type II membrane protein</topology>
    </subcellularLocation>
</comment>
<evidence type="ECO:0000313" key="12">
    <source>
        <dbReference type="EnsemblFungi" id="PTTG_01670-t43_1-p1"/>
    </source>
</evidence>
<accession>A0A180GN20</accession>
<feature type="domain" description="GH16" evidence="10">
    <location>
        <begin position="301"/>
        <end position="664"/>
    </location>
</feature>
<evidence type="ECO:0000256" key="4">
    <source>
        <dbReference type="ARBA" id="ARBA00022968"/>
    </source>
</evidence>
<evidence type="ECO:0000256" key="7">
    <source>
        <dbReference type="ARBA" id="ARBA00023180"/>
    </source>
</evidence>
<dbReference type="SUPFAM" id="SSF49899">
    <property type="entry name" value="Concanavalin A-like lectins/glucanases"/>
    <property type="match status" value="1"/>
</dbReference>
<keyword evidence="4" id="KW-0735">Signal-anchor</keyword>
<dbReference type="GO" id="GO:0015926">
    <property type="term" value="F:glucosidase activity"/>
    <property type="evidence" value="ECO:0007669"/>
    <property type="project" value="TreeGrafter"/>
</dbReference>
<evidence type="ECO:0000256" key="9">
    <source>
        <dbReference type="SAM" id="Phobius"/>
    </source>
</evidence>
<dbReference type="FunFam" id="2.60.120.200:FF:000135">
    <property type="entry name" value="Related to KRE6-glucan synthase subunit"/>
    <property type="match status" value="1"/>
</dbReference>
<dbReference type="STRING" id="630390.A0A180GN20"/>
<dbReference type="OrthoDB" id="412647at2759"/>
<dbReference type="Gene3D" id="2.60.120.200">
    <property type="match status" value="2"/>
</dbReference>
<dbReference type="GO" id="GO:0005789">
    <property type="term" value="C:endoplasmic reticulum membrane"/>
    <property type="evidence" value="ECO:0007669"/>
    <property type="project" value="TreeGrafter"/>
</dbReference>
<dbReference type="Pfam" id="PF03935">
    <property type="entry name" value="SKN1_KRE6_Sbg1"/>
    <property type="match status" value="1"/>
</dbReference>
<reference evidence="12" key="4">
    <citation type="submission" date="2025-05" db="UniProtKB">
        <authorList>
            <consortium name="EnsemblFungi"/>
        </authorList>
    </citation>
    <scope>IDENTIFICATION</scope>
    <source>
        <strain evidence="12">isolate 1-1 / race 1 (BBBD)</strain>
    </source>
</reference>